<dbReference type="EMBL" id="KB311149">
    <property type="protein sequence ID" value="ELT89828.1"/>
    <property type="molecule type" value="Genomic_DNA"/>
</dbReference>
<gene>
    <name evidence="2" type="ORF">CAPTEDRAFT_197600</name>
</gene>
<evidence type="ECO:0000313" key="2">
    <source>
        <dbReference type="EMBL" id="ELT89828.1"/>
    </source>
</evidence>
<feature type="compositionally biased region" description="Basic and acidic residues" evidence="1">
    <location>
        <begin position="66"/>
        <end position="80"/>
    </location>
</feature>
<reference evidence="2 4" key="2">
    <citation type="journal article" date="2013" name="Nature">
        <title>Insights into bilaterian evolution from three spiralian genomes.</title>
        <authorList>
            <person name="Simakov O."/>
            <person name="Marletaz F."/>
            <person name="Cho S.J."/>
            <person name="Edsinger-Gonzales E."/>
            <person name="Havlak P."/>
            <person name="Hellsten U."/>
            <person name="Kuo D.H."/>
            <person name="Larsson T."/>
            <person name="Lv J."/>
            <person name="Arendt D."/>
            <person name="Savage R."/>
            <person name="Osoegawa K."/>
            <person name="de Jong P."/>
            <person name="Grimwood J."/>
            <person name="Chapman J.A."/>
            <person name="Shapiro H."/>
            <person name="Aerts A."/>
            <person name="Otillar R.P."/>
            <person name="Terry A.Y."/>
            <person name="Boore J.L."/>
            <person name="Grigoriev I.V."/>
            <person name="Lindberg D.R."/>
            <person name="Seaver E.C."/>
            <person name="Weisblat D.A."/>
            <person name="Putnam N.H."/>
            <person name="Rokhsar D.S."/>
        </authorList>
    </citation>
    <scope>NUCLEOTIDE SEQUENCE</scope>
    <source>
        <strain evidence="2 4">I ESC-2004</strain>
    </source>
</reference>
<reference evidence="3" key="3">
    <citation type="submission" date="2015-06" db="UniProtKB">
        <authorList>
            <consortium name="EnsemblMetazoa"/>
        </authorList>
    </citation>
    <scope>IDENTIFICATION</scope>
</reference>
<keyword evidence="4" id="KW-1185">Reference proteome</keyword>
<protein>
    <submittedName>
        <fullName evidence="2 3">Uncharacterized protein</fullName>
    </submittedName>
</protein>
<evidence type="ECO:0000313" key="4">
    <source>
        <dbReference type="Proteomes" id="UP000014760"/>
    </source>
</evidence>
<organism evidence="2">
    <name type="scientific">Capitella teleta</name>
    <name type="common">Polychaete worm</name>
    <dbReference type="NCBI Taxonomy" id="283909"/>
    <lineage>
        <taxon>Eukaryota</taxon>
        <taxon>Metazoa</taxon>
        <taxon>Spiralia</taxon>
        <taxon>Lophotrochozoa</taxon>
        <taxon>Annelida</taxon>
        <taxon>Polychaeta</taxon>
        <taxon>Sedentaria</taxon>
        <taxon>Scolecida</taxon>
        <taxon>Capitellidae</taxon>
        <taxon>Capitella</taxon>
    </lineage>
</organism>
<dbReference type="Proteomes" id="UP000014760">
    <property type="component" value="Unassembled WGS sequence"/>
</dbReference>
<accession>R7T8T4</accession>
<feature type="region of interest" description="Disordered" evidence="1">
    <location>
        <begin position="1"/>
        <end position="95"/>
    </location>
</feature>
<name>R7T8T4_CAPTE</name>
<dbReference type="AlphaFoldDB" id="R7T8T4"/>
<dbReference type="EnsemblMetazoa" id="CapteT197600">
    <property type="protein sequence ID" value="CapteP197600"/>
    <property type="gene ID" value="CapteG197600"/>
</dbReference>
<reference evidence="4" key="1">
    <citation type="submission" date="2012-12" db="EMBL/GenBank/DDBJ databases">
        <authorList>
            <person name="Hellsten U."/>
            <person name="Grimwood J."/>
            <person name="Chapman J.A."/>
            <person name="Shapiro H."/>
            <person name="Aerts A."/>
            <person name="Otillar R.P."/>
            <person name="Terry A.Y."/>
            <person name="Boore J.L."/>
            <person name="Simakov O."/>
            <person name="Marletaz F."/>
            <person name="Cho S.-J."/>
            <person name="Edsinger-Gonzales E."/>
            <person name="Havlak P."/>
            <person name="Kuo D.-H."/>
            <person name="Larsson T."/>
            <person name="Lv J."/>
            <person name="Arendt D."/>
            <person name="Savage R."/>
            <person name="Osoegawa K."/>
            <person name="de Jong P."/>
            <person name="Lindberg D.R."/>
            <person name="Seaver E.C."/>
            <person name="Weisblat D.A."/>
            <person name="Putnam N.H."/>
            <person name="Grigoriev I.V."/>
            <person name="Rokhsar D.S."/>
        </authorList>
    </citation>
    <scope>NUCLEOTIDE SEQUENCE</scope>
    <source>
        <strain evidence="4">I ESC-2004</strain>
    </source>
</reference>
<evidence type="ECO:0000313" key="3">
    <source>
        <dbReference type="EnsemblMetazoa" id="CapteP197600"/>
    </source>
</evidence>
<dbReference type="EMBL" id="AMQN01032305">
    <property type="status" value="NOT_ANNOTATED_CDS"/>
    <property type="molecule type" value="Genomic_DNA"/>
</dbReference>
<proteinExistence type="predicted"/>
<evidence type="ECO:0000256" key="1">
    <source>
        <dbReference type="SAM" id="MobiDB-lite"/>
    </source>
</evidence>
<sequence length="250" mass="26980">MEGEQGGKAHQPYLCDEGLPDDGEGGCPILLHVQGAADQEEEDLLQDGRTGNRQEGRGVHGQAEGVRARERVEDLREGPRGVRPGGGLECNDDDENDEGALAALQELFFDYLPTVPSDAYVCVNNLVHLFGSTRAIKRALTNLSVACCVSRQPHDVTGEPFLTGQPILVRLKGLCEIPAAYAWPGGVMDPLPTKQHLVLVRPTELQRLALMNKSVLASKIVKMTNEAVNYKLEDVLGLACDISGVNDSCV</sequence>
<dbReference type="HOGENOM" id="CLU_1112212_0_0_1"/>